<dbReference type="EMBL" id="VIEB01000490">
    <property type="protein sequence ID" value="TQD89138.1"/>
    <property type="molecule type" value="Genomic_DNA"/>
</dbReference>
<proteinExistence type="predicted"/>
<protein>
    <submittedName>
        <fullName evidence="1">Uncharacterized protein</fullName>
    </submittedName>
</protein>
<name>A0A540LRT4_MALBA</name>
<evidence type="ECO:0000313" key="2">
    <source>
        <dbReference type="Proteomes" id="UP000315295"/>
    </source>
</evidence>
<organism evidence="1 2">
    <name type="scientific">Malus baccata</name>
    <name type="common">Siberian crab apple</name>
    <name type="synonym">Pyrus baccata</name>
    <dbReference type="NCBI Taxonomy" id="106549"/>
    <lineage>
        <taxon>Eukaryota</taxon>
        <taxon>Viridiplantae</taxon>
        <taxon>Streptophyta</taxon>
        <taxon>Embryophyta</taxon>
        <taxon>Tracheophyta</taxon>
        <taxon>Spermatophyta</taxon>
        <taxon>Magnoliopsida</taxon>
        <taxon>eudicotyledons</taxon>
        <taxon>Gunneridae</taxon>
        <taxon>Pentapetalae</taxon>
        <taxon>rosids</taxon>
        <taxon>fabids</taxon>
        <taxon>Rosales</taxon>
        <taxon>Rosaceae</taxon>
        <taxon>Amygdaloideae</taxon>
        <taxon>Maleae</taxon>
        <taxon>Malus</taxon>
    </lineage>
</organism>
<accession>A0A540LRT4</accession>
<sequence length="109" mass="12186">MRNWSGRKGNASLVEKKSLSAELVLELRHGFGVYESFPGQRKGRRGRGKRRSCRKEELERRVIDGGGIAEPCAPNVAWFEFVGKLVFTTVVPDSSHLGNERGMDNLNVV</sequence>
<keyword evidence="2" id="KW-1185">Reference proteome</keyword>
<reference evidence="1 2" key="1">
    <citation type="journal article" date="2019" name="G3 (Bethesda)">
        <title>Sequencing of a Wild Apple (Malus baccata) Genome Unravels the Differences Between Cultivated and Wild Apple Species Regarding Disease Resistance and Cold Tolerance.</title>
        <authorList>
            <person name="Chen X."/>
        </authorList>
    </citation>
    <scope>NUCLEOTIDE SEQUENCE [LARGE SCALE GENOMIC DNA]</scope>
    <source>
        <strain evidence="2">cv. Shandingzi</strain>
        <tissue evidence="1">Leaves</tissue>
    </source>
</reference>
<dbReference type="AlphaFoldDB" id="A0A540LRT4"/>
<gene>
    <name evidence="1" type="ORF">C1H46_025307</name>
</gene>
<comment type="caution">
    <text evidence="1">The sequence shown here is derived from an EMBL/GenBank/DDBJ whole genome shotgun (WGS) entry which is preliminary data.</text>
</comment>
<dbReference type="Proteomes" id="UP000315295">
    <property type="component" value="Unassembled WGS sequence"/>
</dbReference>
<evidence type="ECO:0000313" key="1">
    <source>
        <dbReference type="EMBL" id="TQD89138.1"/>
    </source>
</evidence>